<dbReference type="InterPro" id="IPR002403">
    <property type="entry name" value="Cyt_P450_E_grp-IV"/>
</dbReference>
<keyword evidence="6" id="KW-0503">Monooxygenase</keyword>
<dbReference type="GO" id="GO:0005506">
    <property type="term" value="F:iron ion binding"/>
    <property type="evidence" value="ECO:0007669"/>
    <property type="project" value="InterPro"/>
</dbReference>
<evidence type="ECO:0000256" key="1">
    <source>
        <dbReference type="ARBA" id="ARBA00001971"/>
    </source>
</evidence>
<comment type="similarity">
    <text evidence="2 6">Belongs to the cytochrome P450 family.</text>
</comment>
<sequence length="525" mass="58982">MISTILSSICHLLALYLSAPLLWTAAVLLITVYVIRNVYQAVSSPLFQIPGPLLNHVSNLPLRYHMMRGNYHAYTSQLQAKYGPLVRLSCNQVLLASTPELRRILATHNFRKGKMYEINSDTKSTILSTSDPELYKIRRRQLGNVYSMPTMRMMEDIILENGVLSIIKLWDAELVAAPPNQASVAVNYHYGFHGMGYDVVGALGFGQSFNVLSQGDKTVTDAIHRALTLKILKGSIPFFPRMRWLFPSLYEARSYLANTGINVIKKRRDEIKATGKPPRIDILQKLIDAHDPETGEVLDEGSLLAEVFLLLIAGTETTSNTMSWTLMNLMHYPSVYQRLRDDVRREFPDHSTPICYEEARTRLPYLTAVITECMRLNTVAAGRLTRRVPEEGGGATVCGYFIPTDSAEICLGIAACHRSNEVWPDPLRFDPERFMGPDAEINAKNILAFSSGARMCIGRNMAWVVLYAALANLLRTYNFKLPANAPYGPHRLRNDIPEEIPGVAFATCSPRNPNKNCWIEIERAC</sequence>
<keyword evidence="9" id="KW-1185">Reference proteome</keyword>
<dbReference type="Proteomes" id="UP001150907">
    <property type="component" value="Unassembled WGS sequence"/>
</dbReference>
<name>A0A9W8BLN9_9FUNG</name>
<proteinExistence type="inferred from homology"/>
<dbReference type="InterPro" id="IPR036396">
    <property type="entry name" value="Cyt_P450_sf"/>
</dbReference>
<keyword evidence="7" id="KW-1133">Transmembrane helix</keyword>
<dbReference type="PRINTS" id="PR00465">
    <property type="entry name" value="EP450IV"/>
</dbReference>
<dbReference type="Pfam" id="PF00067">
    <property type="entry name" value="p450"/>
    <property type="match status" value="1"/>
</dbReference>
<evidence type="ECO:0000313" key="9">
    <source>
        <dbReference type="Proteomes" id="UP001150907"/>
    </source>
</evidence>
<evidence type="ECO:0000313" key="8">
    <source>
        <dbReference type="EMBL" id="KAJ2006122.1"/>
    </source>
</evidence>
<reference evidence="8" key="1">
    <citation type="submission" date="2022-07" db="EMBL/GenBank/DDBJ databases">
        <title>Phylogenomic reconstructions and comparative analyses of Kickxellomycotina fungi.</title>
        <authorList>
            <person name="Reynolds N.K."/>
            <person name="Stajich J.E."/>
            <person name="Barry K."/>
            <person name="Grigoriev I.V."/>
            <person name="Crous P."/>
            <person name="Smith M.E."/>
        </authorList>
    </citation>
    <scope>NUCLEOTIDE SEQUENCE</scope>
    <source>
        <strain evidence="8">IMI 214461</strain>
    </source>
</reference>
<keyword evidence="4 5" id="KW-0408">Iron</keyword>
<evidence type="ECO:0000256" key="5">
    <source>
        <dbReference type="PIRSR" id="PIRSR602403-1"/>
    </source>
</evidence>
<feature type="transmembrane region" description="Helical" evidence="7">
    <location>
        <begin position="12"/>
        <end position="35"/>
    </location>
</feature>
<dbReference type="PROSITE" id="PS00086">
    <property type="entry name" value="CYTOCHROME_P450"/>
    <property type="match status" value="1"/>
</dbReference>
<keyword evidence="3 5" id="KW-0479">Metal-binding</keyword>
<evidence type="ECO:0000256" key="6">
    <source>
        <dbReference type="RuleBase" id="RU000461"/>
    </source>
</evidence>
<dbReference type="PRINTS" id="PR00385">
    <property type="entry name" value="P450"/>
</dbReference>
<protein>
    <recommendedName>
        <fullName evidence="10">Cytochrome P450</fullName>
    </recommendedName>
</protein>
<dbReference type="EMBL" id="JANBQF010000071">
    <property type="protein sequence ID" value="KAJ2006122.1"/>
    <property type="molecule type" value="Genomic_DNA"/>
</dbReference>
<organism evidence="8 9">
    <name type="scientific">Coemansia thaxteri</name>
    <dbReference type="NCBI Taxonomy" id="2663907"/>
    <lineage>
        <taxon>Eukaryota</taxon>
        <taxon>Fungi</taxon>
        <taxon>Fungi incertae sedis</taxon>
        <taxon>Zoopagomycota</taxon>
        <taxon>Kickxellomycotina</taxon>
        <taxon>Kickxellomycetes</taxon>
        <taxon>Kickxellales</taxon>
        <taxon>Kickxellaceae</taxon>
        <taxon>Coemansia</taxon>
    </lineage>
</organism>
<gene>
    <name evidence="8" type="ORF">H4R26_001551</name>
</gene>
<dbReference type="InterPro" id="IPR001128">
    <property type="entry name" value="Cyt_P450"/>
</dbReference>
<evidence type="ECO:0000256" key="7">
    <source>
        <dbReference type="SAM" id="Phobius"/>
    </source>
</evidence>
<keyword evidence="6" id="KW-0560">Oxidoreductase</keyword>
<dbReference type="SUPFAM" id="SSF48264">
    <property type="entry name" value="Cytochrome P450"/>
    <property type="match status" value="1"/>
</dbReference>
<dbReference type="PANTHER" id="PTHR24305:SF108">
    <property type="entry name" value="P450, PUTATIVE (EUROFUNG)-RELATED"/>
    <property type="match status" value="1"/>
</dbReference>
<dbReference type="Gene3D" id="1.10.630.10">
    <property type="entry name" value="Cytochrome P450"/>
    <property type="match status" value="1"/>
</dbReference>
<keyword evidence="7" id="KW-0812">Transmembrane</keyword>
<dbReference type="AlphaFoldDB" id="A0A9W8BLN9"/>
<comment type="cofactor">
    <cofactor evidence="1 5">
        <name>heme</name>
        <dbReference type="ChEBI" id="CHEBI:30413"/>
    </cofactor>
</comment>
<evidence type="ECO:0000256" key="4">
    <source>
        <dbReference type="ARBA" id="ARBA00023004"/>
    </source>
</evidence>
<dbReference type="OrthoDB" id="3934656at2759"/>
<evidence type="ECO:0000256" key="3">
    <source>
        <dbReference type="ARBA" id="ARBA00022723"/>
    </source>
</evidence>
<dbReference type="InterPro" id="IPR017972">
    <property type="entry name" value="Cyt_P450_CS"/>
</dbReference>
<dbReference type="InterPro" id="IPR050121">
    <property type="entry name" value="Cytochrome_P450_monoxygenase"/>
</dbReference>
<comment type="caution">
    <text evidence="8">The sequence shown here is derived from an EMBL/GenBank/DDBJ whole genome shotgun (WGS) entry which is preliminary data.</text>
</comment>
<evidence type="ECO:0008006" key="10">
    <source>
        <dbReference type="Google" id="ProtNLM"/>
    </source>
</evidence>
<dbReference type="GO" id="GO:0020037">
    <property type="term" value="F:heme binding"/>
    <property type="evidence" value="ECO:0007669"/>
    <property type="project" value="InterPro"/>
</dbReference>
<keyword evidence="5 6" id="KW-0349">Heme</keyword>
<evidence type="ECO:0000256" key="2">
    <source>
        <dbReference type="ARBA" id="ARBA00010617"/>
    </source>
</evidence>
<dbReference type="GO" id="GO:0016705">
    <property type="term" value="F:oxidoreductase activity, acting on paired donors, with incorporation or reduction of molecular oxygen"/>
    <property type="evidence" value="ECO:0007669"/>
    <property type="project" value="InterPro"/>
</dbReference>
<keyword evidence="7" id="KW-0472">Membrane</keyword>
<dbReference type="GO" id="GO:0004497">
    <property type="term" value="F:monooxygenase activity"/>
    <property type="evidence" value="ECO:0007669"/>
    <property type="project" value="UniProtKB-KW"/>
</dbReference>
<dbReference type="PANTHER" id="PTHR24305">
    <property type="entry name" value="CYTOCHROME P450"/>
    <property type="match status" value="1"/>
</dbReference>
<accession>A0A9W8BLN9</accession>
<feature type="binding site" description="axial binding residue" evidence="5">
    <location>
        <position position="456"/>
    </location>
    <ligand>
        <name>heme</name>
        <dbReference type="ChEBI" id="CHEBI:30413"/>
    </ligand>
    <ligandPart>
        <name>Fe</name>
        <dbReference type="ChEBI" id="CHEBI:18248"/>
    </ligandPart>
</feature>